<accession>A0A8C9U9K4</accession>
<reference evidence="5" key="1">
    <citation type="submission" date="2025-08" db="UniProtKB">
        <authorList>
            <consortium name="Ensembl"/>
        </authorList>
    </citation>
    <scope>IDENTIFICATION</scope>
</reference>
<evidence type="ECO:0000256" key="3">
    <source>
        <dbReference type="SAM" id="Phobius"/>
    </source>
</evidence>
<evidence type="ECO:0000256" key="1">
    <source>
        <dbReference type="ARBA" id="ARBA00023157"/>
    </source>
</evidence>
<dbReference type="Pfam" id="PF04089">
    <property type="entry name" value="BRICHOS"/>
    <property type="match status" value="1"/>
</dbReference>
<keyword evidence="1" id="KW-1015">Disulfide bond</keyword>
<keyword evidence="6" id="KW-1185">Reference proteome</keyword>
<dbReference type="SMART" id="SM01039">
    <property type="entry name" value="BRICHOS"/>
    <property type="match status" value="1"/>
</dbReference>
<name>A0A8C9U9K4_SERCA</name>
<dbReference type="PROSITE" id="PS50869">
    <property type="entry name" value="BRICHOS"/>
    <property type="match status" value="1"/>
</dbReference>
<dbReference type="InterPro" id="IPR007084">
    <property type="entry name" value="BRICHOS_dom"/>
</dbReference>
<feature type="transmembrane region" description="Helical" evidence="3">
    <location>
        <begin position="399"/>
        <end position="421"/>
    </location>
</feature>
<dbReference type="InterPro" id="IPR051772">
    <property type="entry name" value="Gastrokine"/>
</dbReference>
<dbReference type="AlphaFoldDB" id="A0A8C9U9K4"/>
<reference evidence="5" key="2">
    <citation type="submission" date="2025-09" db="UniProtKB">
        <authorList>
            <consortium name="Ensembl"/>
        </authorList>
    </citation>
    <scope>IDENTIFICATION</scope>
</reference>
<keyword evidence="3" id="KW-0812">Transmembrane</keyword>
<dbReference type="Ensembl" id="ENSSCAT00000007799.1">
    <property type="protein sequence ID" value="ENSSCAP00000006845.1"/>
    <property type="gene ID" value="ENSSCAG00000005325.1"/>
</dbReference>
<feature type="transmembrane region" description="Helical" evidence="3">
    <location>
        <begin position="227"/>
        <end position="251"/>
    </location>
</feature>
<keyword evidence="3" id="KW-0472">Membrane</keyword>
<evidence type="ECO:0000259" key="4">
    <source>
        <dbReference type="PROSITE" id="PS50869"/>
    </source>
</evidence>
<gene>
    <name evidence="5" type="primary">BRICD5</name>
</gene>
<dbReference type="PANTHER" id="PTHR16483">
    <property type="entry name" value="GASTROKINE 1"/>
    <property type="match status" value="1"/>
</dbReference>
<keyword evidence="3" id="KW-1133">Transmembrane helix</keyword>
<dbReference type="GeneTree" id="ENSGT00930000150969"/>
<dbReference type="Gene3D" id="3.30.390.150">
    <property type="match status" value="1"/>
</dbReference>
<organism evidence="5 6">
    <name type="scientific">Serinus canaria</name>
    <name type="common">Island canary</name>
    <name type="synonym">Fringilla canaria</name>
    <dbReference type="NCBI Taxonomy" id="9135"/>
    <lineage>
        <taxon>Eukaryota</taxon>
        <taxon>Metazoa</taxon>
        <taxon>Chordata</taxon>
        <taxon>Craniata</taxon>
        <taxon>Vertebrata</taxon>
        <taxon>Euteleostomi</taxon>
        <taxon>Archelosauria</taxon>
        <taxon>Archosauria</taxon>
        <taxon>Dinosauria</taxon>
        <taxon>Saurischia</taxon>
        <taxon>Theropoda</taxon>
        <taxon>Coelurosauria</taxon>
        <taxon>Aves</taxon>
        <taxon>Neognathae</taxon>
        <taxon>Neoaves</taxon>
        <taxon>Telluraves</taxon>
        <taxon>Australaves</taxon>
        <taxon>Passeriformes</taxon>
        <taxon>Passeroidea</taxon>
        <taxon>Fringillidae</taxon>
        <taxon>Carduelinae</taxon>
        <taxon>Serinus</taxon>
    </lineage>
</organism>
<evidence type="ECO:0000313" key="6">
    <source>
        <dbReference type="Proteomes" id="UP000694409"/>
    </source>
</evidence>
<evidence type="ECO:0000313" key="5">
    <source>
        <dbReference type="Ensembl" id="ENSSCAP00000006845.1"/>
    </source>
</evidence>
<protein>
    <submittedName>
        <fullName evidence="5">BRICHOS domain containing 5</fullName>
    </submittedName>
</protein>
<feature type="compositionally biased region" description="Basic and acidic residues" evidence="2">
    <location>
        <begin position="178"/>
        <end position="189"/>
    </location>
</feature>
<feature type="region of interest" description="Disordered" evidence="2">
    <location>
        <begin position="178"/>
        <end position="215"/>
    </location>
</feature>
<evidence type="ECO:0000256" key="2">
    <source>
        <dbReference type="SAM" id="MobiDB-lite"/>
    </source>
</evidence>
<feature type="domain" description="BRICHOS" evidence="4">
    <location>
        <begin position="294"/>
        <end position="388"/>
    </location>
</feature>
<feature type="region of interest" description="Disordered" evidence="2">
    <location>
        <begin position="93"/>
        <end position="144"/>
    </location>
</feature>
<proteinExistence type="predicted"/>
<sequence length="423" mass="46259">MFWGLLGCSGSGHSGSQDTGDSVSSAGCGSDFVAQPFSLFLPGWHRCVCVSVQPRDSRISAWLQPTELPLKCGNCRCHKGRLPLSSGHLISRRASPGPVLGRASPGAHKGRDCGPCPSRGWAGRAAPGTDSSAQLPLPPQVSRPAEPLAARDSYLWGQVFMAHGHTLRFPRCAWSRDHAQPERGQEAERQQPGPRLKWRMEGGDGAGPAAPADRRATAHFPAPSRTFWIILSVALLFFAVVGVSVVGVLSFSPSSAQAGSQLLRVTLQGQQDPLRNQTAVVDKARSTVTYYITSQSNLSAVVLYDSRNGYVCYKPLEQRACYLRRMEPWDLQTALNTSEHSAEQLLQPNNQTKFYREFLGIVAGEQLEPRGLGEAVQGLCEHTSIFWVRRGHGPGRQRLIYLCIDICFPSNICVSICFYYLPE</sequence>
<dbReference type="Proteomes" id="UP000694409">
    <property type="component" value="Unassembled WGS sequence"/>
</dbReference>